<dbReference type="Pfam" id="PF00179">
    <property type="entry name" value="UQ_con"/>
    <property type="match status" value="1"/>
</dbReference>
<dbReference type="Gene3D" id="3.10.110.10">
    <property type="entry name" value="Ubiquitin Conjugating Enzyme"/>
    <property type="match status" value="1"/>
</dbReference>
<protein>
    <recommendedName>
        <fullName evidence="1">E2 ubiquitin-conjugating enzyme</fullName>
        <ecNumber evidence="1">2.3.2.23</ecNumber>
    </recommendedName>
</protein>
<dbReference type="GO" id="GO:0061631">
    <property type="term" value="F:ubiquitin conjugating enzyme activity"/>
    <property type="evidence" value="ECO:0007669"/>
    <property type="project" value="UniProtKB-EC"/>
</dbReference>
<keyword evidence="11" id="KW-1185">Reference proteome</keyword>
<dbReference type="AlphaFoldDB" id="A0A2R5GBJ3"/>
<feature type="compositionally biased region" description="Basic residues" evidence="8">
    <location>
        <begin position="191"/>
        <end position="206"/>
    </location>
</feature>
<keyword evidence="5 7" id="KW-0067">ATP-binding</keyword>
<evidence type="ECO:0000313" key="10">
    <source>
        <dbReference type="EMBL" id="GBG25953.1"/>
    </source>
</evidence>
<evidence type="ECO:0000256" key="8">
    <source>
        <dbReference type="SAM" id="MobiDB-lite"/>
    </source>
</evidence>
<dbReference type="InterPro" id="IPR023313">
    <property type="entry name" value="UBQ-conjugating_AS"/>
</dbReference>
<dbReference type="InterPro" id="IPR016135">
    <property type="entry name" value="UBQ-conjugating_enzyme/RWD"/>
</dbReference>
<reference evidence="10 11" key="1">
    <citation type="submission" date="2017-12" db="EMBL/GenBank/DDBJ databases">
        <title>Sequencing, de novo assembly and annotation of complete genome of a new Thraustochytrid species, strain FCC1311.</title>
        <authorList>
            <person name="Sedici K."/>
            <person name="Godart F."/>
            <person name="Aiese Cigliano R."/>
            <person name="Sanseverino W."/>
            <person name="Barakat M."/>
            <person name="Ortet P."/>
            <person name="Marechal E."/>
            <person name="Cagnac O."/>
            <person name="Amato A."/>
        </authorList>
    </citation>
    <scope>NUCLEOTIDE SEQUENCE [LARGE SCALE GENOMIC DNA]</scope>
</reference>
<dbReference type="EC" id="2.3.2.23" evidence="1"/>
<evidence type="ECO:0000256" key="2">
    <source>
        <dbReference type="ARBA" id="ARBA00022679"/>
    </source>
</evidence>
<comment type="similarity">
    <text evidence="7">Belongs to the ubiquitin-conjugating enzyme family.</text>
</comment>
<sequence length="206" mass="22782">MSVLQRIARELRKLATSPLDGINVIVNEEDLTDIQAEIAGPAQTPYEGGVFRCKLVLSNDFPNTPPRGFFLTKIFHPNVSANGDICVNTLKRDWDASLGMSHILQVIRCLLIIPFPESALNEDASKLFLESYDDYFKRARLMTSIHAMRKCAAGSGSSSSSREIAIETKEKENASGGADASMTSRPAVKPKLTKKKSERKKNLKRL</sequence>
<feature type="active site" description="Glycyl thioester intermediate" evidence="6">
    <location>
        <position position="86"/>
    </location>
</feature>
<dbReference type="PROSITE" id="PS50127">
    <property type="entry name" value="UBC_2"/>
    <property type="match status" value="1"/>
</dbReference>
<keyword evidence="2" id="KW-0808">Transferase</keyword>
<dbReference type="SUPFAM" id="SSF54495">
    <property type="entry name" value="UBC-like"/>
    <property type="match status" value="1"/>
</dbReference>
<dbReference type="SMART" id="SM00212">
    <property type="entry name" value="UBCc"/>
    <property type="match status" value="1"/>
</dbReference>
<evidence type="ECO:0000256" key="4">
    <source>
        <dbReference type="ARBA" id="ARBA00022786"/>
    </source>
</evidence>
<dbReference type="InParanoid" id="A0A2R5GBJ3"/>
<dbReference type="Proteomes" id="UP000241890">
    <property type="component" value="Unassembled WGS sequence"/>
</dbReference>
<proteinExistence type="inferred from homology"/>
<evidence type="ECO:0000256" key="1">
    <source>
        <dbReference type="ARBA" id="ARBA00012486"/>
    </source>
</evidence>
<organism evidence="10 11">
    <name type="scientific">Hondaea fermentalgiana</name>
    <dbReference type="NCBI Taxonomy" id="2315210"/>
    <lineage>
        <taxon>Eukaryota</taxon>
        <taxon>Sar</taxon>
        <taxon>Stramenopiles</taxon>
        <taxon>Bigyra</taxon>
        <taxon>Labyrinthulomycetes</taxon>
        <taxon>Thraustochytrida</taxon>
        <taxon>Thraustochytriidae</taxon>
        <taxon>Hondaea</taxon>
    </lineage>
</organism>
<dbReference type="FunFam" id="3.10.110.10:FF:000031">
    <property type="entry name" value="Ubiquitin-conjugating enzyme E2 22"/>
    <property type="match status" value="1"/>
</dbReference>
<comment type="caution">
    <text evidence="10">The sequence shown here is derived from an EMBL/GenBank/DDBJ whole genome shotgun (WGS) entry which is preliminary data.</text>
</comment>
<name>A0A2R5GBJ3_9STRA</name>
<evidence type="ECO:0000259" key="9">
    <source>
        <dbReference type="PROSITE" id="PS50127"/>
    </source>
</evidence>
<accession>A0A2R5GBJ3</accession>
<gene>
    <name evidence="10" type="ORF">FCC1311_021732</name>
</gene>
<feature type="domain" description="UBC core" evidence="9">
    <location>
        <begin position="2"/>
        <end position="148"/>
    </location>
</feature>
<evidence type="ECO:0000256" key="7">
    <source>
        <dbReference type="RuleBase" id="RU362109"/>
    </source>
</evidence>
<feature type="region of interest" description="Disordered" evidence="8">
    <location>
        <begin position="152"/>
        <end position="206"/>
    </location>
</feature>
<evidence type="ECO:0000256" key="5">
    <source>
        <dbReference type="ARBA" id="ARBA00022840"/>
    </source>
</evidence>
<feature type="compositionally biased region" description="Basic and acidic residues" evidence="8">
    <location>
        <begin position="164"/>
        <end position="173"/>
    </location>
</feature>
<keyword evidence="4 7" id="KW-0833">Ubl conjugation pathway</keyword>
<dbReference type="InterPro" id="IPR050113">
    <property type="entry name" value="Ub_conjugating_enzyme"/>
</dbReference>
<dbReference type="GO" id="GO:0005524">
    <property type="term" value="F:ATP binding"/>
    <property type="evidence" value="ECO:0007669"/>
    <property type="project" value="UniProtKB-UniRule"/>
</dbReference>
<dbReference type="OrthoDB" id="10069349at2759"/>
<evidence type="ECO:0000313" key="11">
    <source>
        <dbReference type="Proteomes" id="UP000241890"/>
    </source>
</evidence>
<dbReference type="EMBL" id="BEYU01000017">
    <property type="protein sequence ID" value="GBG25953.1"/>
    <property type="molecule type" value="Genomic_DNA"/>
</dbReference>
<dbReference type="InterPro" id="IPR000608">
    <property type="entry name" value="UBC"/>
</dbReference>
<evidence type="ECO:0000256" key="3">
    <source>
        <dbReference type="ARBA" id="ARBA00022741"/>
    </source>
</evidence>
<dbReference type="PROSITE" id="PS00183">
    <property type="entry name" value="UBC_1"/>
    <property type="match status" value="1"/>
</dbReference>
<keyword evidence="3 7" id="KW-0547">Nucleotide-binding</keyword>
<dbReference type="CDD" id="cd23804">
    <property type="entry name" value="UBCc_UBE2S"/>
    <property type="match status" value="1"/>
</dbReference>
<evidence type="ECO:0000256" key="6">
    <source>
        <dbReference type="PROSITE-ProRule" id="PRU10133"/>
    </source>
</evidence>
<dbReference type="PANTHER" id="PTHR24067">
    <property type="entry name" value="UBIQUITIN-CONJUGATING ENZYME E2"/>
    <property type="match status" value="1"/>
</dbReference>